<proteinExistence type="predicted"/>
<accession>A0A4R2RA09</accession>
<dbReference type="Proteomes" id="UP000294813">
    <property type="component" value="Unassembled WGS sequence"/>
</dbReference>
<evidence type="ECO:0000313" key="2">
    <source>
        <dbReference type="Proteomes" id="UP000294813"/>
    </source>
</evidence>
<comment type="caution">
    <text evidence="1">The sequence shown here is derived from an EMBL/GenBank/DDBJ whole genome shotgun (WGS) entry which is preliminary data.</text>
</comment>
<reference evidence="1 2" key="1">
    <citation type="submission" date="2019-03" db="EMBL/GenBank/DDBJ databases">
        <title>Genomic Encyclopedia of Type Strains, Phase IV (KMG-IV): sequencing the most valuable type-strain genomes for metagenomic binning, comparative biology and taxonomic classification.</title>
        <authorList>
            <person name="Goeker M."/>
        </authorList>
    </citation>
    <scope>NUCLEOTIDE SEQUENCE [LARGE SCALE GENOMIC DNA]</scope>
    <source>
        <strain evidence="1 2">DSM 11170</strain>
    </source>
</reference>
<protein>
    <submittedName>
        <fullName evidence="1">Uncharacterized protein</fullName>
    </submittedName>
</protein>
<sequence>MLEKPIQVVDITNPTLQSILGNYFIGQTEEMAIAGNNHGWAALKNPIHSGVNLFFDIFTITNYWGTPITAEIWLNPKLPGLGMPTPYVTPANLTISPPPKPKVKLLFASPVPGRPTGGINVFDRIVTPYSTLVSDSSKGGIILGPGDVFAVFLRPQGEQKIPVRVVFSWWEEKVQN</sequence>
<dbReference type="EMBL" id="SLXT01000042">
    <property type="protein sequence ID" value="TCP60090.1"/>
    <property type="molecule type" value="Genomic_DNA"/>
</dbReference>
<dbReference type="Pfam" id="PF19640">
    <property type="entry name" value="DUF6143"/>
    <property type="match status" value="1"/>
</dbReference>
<dbReference type="OrthoDB" id="2858798at2"/>
<name>A0A4R2RA09_9FIRM</name>
<evidence type="ECO:0000313" key="1">
    <source>
        <dbReference type="EMBL" id="TCP60090.1"/>
    </source>
</evidence>
<dbReference type="InterPro" id="IPR046141">
    <property type="entry name" value="DUF6143"/>
</dbReference>
<organism evidence="1 2">
    <name type="scientific">Heliophilum fasciatum</name>
    <dbReference type="NCBI Taxonomy" id="35700"/>
    <lineage>
        <taxon>Bacteria</taxon>
        <taxon>Bacillati</taxon>
        <taxon>Bacillota</taxon>
        <taxon>Clostridia</taxon>
        <taxon>Eubacteriales</taxon>
        <taxon>Heliobacteriaceae</taxon>
        <taxon>Heliophilum</taxon>
    </lineage>
</organism>
<dbReference type="AlphaFoldDB" id="A0A4R2RA09"/>
<keyword evidence="2" id="KW-1185">Reference proteome</keyword>
<gene>
    <name evidence="1" type="ORF">EDD73_1425</name>
</gene>
<dbReference type="RefSeq" id="WP_131920915.1">
    <property type="nucleotide sequence ID" value="NZ_JAOQNU010000043.1"/>
</dbReference>